<dbReference type="EMBL" id="JSZA02000418">
    <property type="protein sequence ID" value="TGN99678.1"/>
    <property type="molecule type" value="Genomic_DNA"/>
</dbReference>
<proteinExistence type="predicted"/>
<organism evidence="2 3">
    <name type="scientific">Candidatus Thiomargarita nelsonii</name>
    <dbReference type="NCBI Taxonomy" id="1003181"/>
    <lineage>
        <taxon>Bacteria</taxon>
        <taxon>Pseudomonadati</taxon>
        <taxon>Pseudomonadota</taxon>
        <taxon>Gammaproteobacteria</taxon>
        <taxon>Thiotrichales</taxon>
        <taxon>Thiotrichaceae</taxon>
        <taxon>Thiomargarita</taxon>
    </lineage>
</organism>
<dbReference type="Proteomes" id="UP000030428">
    <property type="component" value="Unassembled WGS sequence"/>
</dbReference>
<sequence length="119" mass="13749">MKLQKLVYYAQGVNLALHDRSLFPQSLEAWTYGPVVPELFHTYKRYGTGAIPPPRDMDFSIYDSQTRELLDEVYAVFGQFSAWMLSNMTHEEPPWKDTPVGSKISPDILRDYFKTQVVA</sequence>
<accession>A0A4E0QJG1</accession>
<dbReference type="AlphaFoldDB" id="A0A4E0QJG1"/>
<feature type="domain" description="Antitoxin SocA-like Panacea" evidence="1">
    <location>
        <begin position="3"/>
        <end position="96"/>
    </location>
</feature>
<evidence type="ECO:0000259" key="1">
    <source>
        <dbReference type="Pfam" id="PF13274"/>
    </source>
</evidence>
<name>A0A4E0QJG1_9GAMM</name>
<dbReference type="Pfam" id="PF13274">
    <property type="entry name" value="SocA_Panacea"/>
    <property type="match status" value="1"/>
</dbReference>
<dbReference type="InterPro" id="IPR025272">
    <property type="entry name" value="SocA_Panacea"/>
</dbReference>
<evidence type="ECO:0000313" key="3">
    <source>
        <dbReference type="Proteomes" id="UP000030428"/>
    </source>
</evidence>
<gene>
    <name evidence="2" type="ORF">PN36_35135</name>
</gene>
<keyword evidence="3" id="KW-1185">Reference proteome</keyword>
<protein>
    <submittedName>
        <fullName evidence="2">Phage-associated protein</fullName>
    </submittedName>
</protein>
<reference evidence="2 3" key="1">
    <citation type="journal article" date="2016" name="Front. Microbiol.">
        <title>Single-Cell (Meta-)Genomics of a Dimorphic Candidatus Thiomargarita nelsonii Reveals Genomic Plasticity.</title>
        <authorList>
            <person name="Flood B.E."/>
            <person name="Fliss P."/>
            <person name="Jones D.S."/>
            <person name="Dick G.J."/>
            <person name="Jain S."/>
            <person name="Kaster A.K."/>
            <person name="Winkel M."/>
            <person name="Mussmann M."/>
            <person name="Bailey J."/>
        </authorList>
    </citation>
    <scope>NUCLEOTIDE SEQUENCE [LARGE SCALE GENOMIC DNA]</scope>
    <source>
        <strain evidence="2">Hydrate Ridge</strain>
    </source>
</reference>
<evidence type="ECO:0000313" key="2">
    <source>
        <dbReference type="EMBL" id="TGN99678.1"/>
    </source>
</evidence>
<comment type="caution">
    <text evidence="2">The sequence shown here is derived from an EMBL/GenBank/DDBJ whole genome shotgun (WGS) entry which is preliminary data.</text>
</comment>